<feature type="domain" description="HTH tetR-type" evidence="6">
    <location>
        <begin position="11"/>
        <end position="71"/>
    </location>
</feature>
<dbReference type="EMBL" id="CP073721">
    <property type="protein sequence ID" value="UWZ34590.1"/>
    <property type="molecule type" value="Genomic_DNA"/>
</dbReference>
<reference evidence="7" key="1">
    <citation type="submission" date="2021-04" db="EMBL/GenBank/DDBJ databases">
        <title>Biosynthetic gene clusters of Dactylosporangioum roseum.</title>
        <authorList>
            <person name="Hartkoorn R.C."/>
            <person name="Beaudoing E."/>
            <person name="Hot D."/>
            <person name="Moureu S."/>
        </authorList>
    </citation>
    <scope>NUCLEOTIDE SEQUENCE</scope>
    <source>
        <strain evidence="7">NRRL B-16295</strain>
    </source>
</reference>
<dbReference type="InterPro" id="IPR050109">
    <property type="entry name" value="HTH-type_TetR-like_transc_reg"/>
</dbReference>
<evidence type="ECO:0000256" key="4">
    <source>
        <dbReference type="ARBA" id="ARBA00023163"/>
    </source>
</evidence>
<keyword evidence="4" id="KW-0804">Transcription</keyword>
<evidence type="ECO:0000256" key="1">
    <source>
        <dbReference type="ARBA" id="ARBA00022491"/>
    </source>
</evidence>
<evidence type="ECO:0000259" key="6">
    <source>
        <dbReference type="PROSITE" id="PS50977"/>
    </source>
</evidence>
<keyword evidence="2" id="KW-0805">Transcription regulation</keyword>
<keyword evidence="8" id="KW-1185">Reference proteome</keyword>
<dbReference type="RefSeq" id="WP_260723912.1">
    <property type="nucleotide sequence ID" value="NZ_CP073721.1"/>
</dbReference>
<gene>
    <name evidence="7" type="ORF">Drose_25620</name>
</gene>
<dbReference type="PANTHER" id="PTHR30055">
    <property type="entry name" value="HTH-TYPE TRANSCRIPTIONAL REGULATOR RUTR"/>
    <property type="match status" value="1"/>
</dbReference>
<dbReference type="Pfam" id="PF13977">
    <property type="entry name" value="TetR_C_6"/>
    <property type="match status" value="1"/>
</dbReference>
<dbReference type="PANTHER" id="PTHR30055:SF226">
    <property type="entry name" value="HTH-TYPE TRANSCRIPTIONAL REGULATOR PKSA"/>
    <property type="match status" value="1"/>
</dbReference>
<dbReference type="PRINTS" id="PR00455">
    <property type="entry name" value="HTHTETR"/>
</dbReference>
<evidence type="ECO:0000256" key="2">
    <source>
        <dbReference type="ARBA" id="ARBA00023015"/>
    </source>
</evidence>
<dbReference type="InterPro" id="IPR001647">
    <property type="entry name" value="HTH_TetR"/>
</dbReference>
<dbReference type="PROSITE" id="PS50977">
    <property type="entry name" value="HTH_TETR_2"/>
    <property type="match status" value="1"/>
</dbReference>
<dbReference type="SUPFAM" id="SSF48498">
    <property type="entry name" value="Tetracyclin repressor-like, C-terminal domain"/>
    <property type="match status" value="1"/>
</dbReference>
<evidence type="ECO:0000313" key="8">
    <source>
        <dbReference type="Proteomes" id="UP001058271"/>
    </source>
</evidence>
<dbReference type="InterPro" id="IPR009057">
    <property type="entry name" value="Homeodomain-like_sf"/>
</dbReference>
<dbReference type="Pfam" id="PF00440">
    <property type="entry name" value="TetR_N"/>
    <property type="match status" value="1"/>
</dbReference>
<feature type="DNA-binding region" description="H-T-H motif" evidence="5">
    <location>
        <begin position="34"/>
        <end position="53"/>
    </location>
</feature>
<dbReference type="PROSITE" id="PS01081">
    <property type="entry name" value="HTH_TETR_1"/>
    <property type="match status" value="1"/>
</dbReference>
<evidence type="ECO:0000256" key="5">
    <source>
        <dbReference type="PROSITE-ProRule" id="PRU00335"/>
    </source>
</evidence>
<dbReference type="Proteomes" id="UP001058271">
    <property type="component" value="Chromosome"/>
</dbReference>
<protein>
    <submittedName>
        <fullName evidence="7">TetR/AcrR family transcriptional regulator</fullName>
    </submittedName>
</protein>
<keyword evidence="3 5" id="KW-0238">DNA-binding</keyword>
<evidence type="ECO:0000313" key="7">
    <source>
        <dbReference type="EMBL" id="UWZ34590.1"/>
    </source>
</evidence>
<dbReference type="Gene3D" id="1.10.357.10">
    <property type="entry name" value="Tetracycline Repressor, domain 2"/>
    <property type="match status" value="1"/>
</dbReference>
<name>A0ABY5Z0L7_9ACTN</name>
<dbReference type="SUPFAM" id="SSF46689">
    <property type="entry name" value="Homeodomain-like"/>
    <property type="match status" value="1"/>
</dbReference>
<evidence type="ECO:0000256" key="3">
    <source>
        <dbReference type="ARBA" id="ARBA00023125"/>
    </source>
</evidence>
<dbReference type="InterPro" id="IPR023772">
    <property type="entry name" value="DNA-bd_HTH_TetR-type_CS"/>
</dbReference>
<dbReference type="InterPro" id="IPR036271">
    <property type="entry name" value="Tet_transcr_reg_TetR-rel_C_sf"/>
</dbReference>
<sequence length="202" mass="22064">MARMRSEELHDRRRAQILAAAADGFALKGIHQTTMQDICKASGLSAGALYRYFPTKDSIILALAEQDRADNAEIISYLSSGANIVAALTEIVPDLVDGLTDEKYGRLTLEVGAEATRNPSVKMAFDQNEAQFRDVLAEALRAGQEAGYVDPSVDRDTTVFLLTALLDGIAGRATFSRDLDKKRLAKGLEHLINRWLSNPAAR</sequence>
<accession>A0ABY5Z0L7</accession>
<organism evidence="7 8">
    <name type="scientific">Dactylosporangium roseum</name>
    <dbReference type="NCBI Taxonomy" id="47989"/>
    <lineage>
        <taxon>Bacteria</taxon>
        <taxon>Bacillati</taxon>
        <taxon>Actinomycetota</taxon>
        <taxon>Actinomycetes</taxon>
        <taxon>Micromonosporales</taxon>
        <taxon>Micromonosporaceae</taxon>
        <taxon>Dactylosporangium</taxon>
    </lineage>
</organism>
<keyword evidence="1" id="KW-0678">Repressor</keyword>
<proteinExistence type="predicted"/>
<dbReference type="InterPro" id="IPR039538">
    <property type="entry name" value="BetI_C"/>
</dbReference>